<dbReference type="PRINTS" id="PR00105">
    <property type="entry name" value="C5METTRFRASE"/>
</dbReference>
<evidence type="ECO:0000256" key="7">
    <source>
        <dbReference type="RuleBase" id="RU000416"/>
    </source>
</evidence>
<proteinExistence type="inferred from homology"/>
<evidence type="ECO:0000256" key="8">
    <source>
        <dbReference type="RuleBase" id="RU000417"/>
    </source>
</evidence>
<dbReference type="PROSITE" id="PS51679">
    <property type="entry name" value="SAM_MT_C5"/>
    <property type="match status" value="1"/>
</dbReference>
<evidence type="ECO:0000256" key="4">
    <source>
        <dbReference type="ARBA" id="ARBA00022747"/>
    </source>
</evidence>
<reference evidence="10" key="1">
    <citation type="submission" date="2016-06" db="EMBL/GenBank/DDBJ databases">
        <authorList>
            <person name="Petersen J."/>
            <person name="Sayavedra L."/>
        </authorList>
    </citation>
    <scope>NUCLEOTIDE SEQUENCE [LARGE SCALE GENOMIC DNA]</scope>
    <source>
        <strain evidence="10">BazSymA</strain>
    </source>
</reference>
<dbReference type="GO" id="GO:0003886">
    <property type="term" value="F:DNA (cytosine-5-)-methyltransferase activity"/>
    <property type="evidence" value="ECO:0007669"/>
    <property type="project" value="UniProtKB-EC"/>
</dbReference>
<dbReference type="AlphaFoldDB" id="A0A1H6J7G5"/>
<evidence type="ECO:0000313" key="10">
    <source>
        <dbReference type="Proteomes" id="UP000198988"/>
    </source>
</evidence>
<dbReference type="GO" id="GO:0009307">
    <property type="term" value="P:DNA restriction-modification system"/>
    <property type="evidence" value="ECO:0007669"/>
    <property type="project" value="UniProtKB-KW"/>
</dbReference>
<dbReference type="NCBIfam" id="TIGR00675">
    <property type="entry name" value="dcm"/>
    <property type="match status" value="1"/>
</dbReference>
<dbReference type="PROSITE" id="PS00094">
    <property type="entry name" value="C5_MTASE_1"/>
    <property type="match status" value="1"/>
</dbReference>
<dbReference type="PANTHER" id="PTHR46098">
    <property type="entry name" value="TRNA (CYTOSINE(38)-C(5))-METHYLTRANSFERASE"/>
    <property type="match status" value="1"/>
</dbReference>
<name>A0A1H6J7G5_9GAMM</name>
<dbReference type="GO" id="GO:0032259">
    <property type="term" value="P:methylation"/>
    <property type="evidence" value="ECO:0007669"/>
    <property type="project" value="UniProtKB-KW"/>
</dbReference>
<comment type="catalytic activity">
    <reaction evidence="5 8">
        <text>a 2'-deoxycytidine in DNA + S-adenosyl-L-methionine = a 5-methyl-2'-deoxycytidine in DNA + S-adenosyl-L-homocysteine + H(+)</text>
        <dbReference type="Rhea" id="RHEA:13681"/>
        <dbReference type="Rhea" id="RHEA-COMP:11369"/>
        <dbReference type="Rhea" id="RHEA-COMP:11370"/>
        <dbReference type="ChEBI" id="CHEBI:15378"/>
        <dbReference type="ChEBI" id="CHEBI:57856"/>
        <dbReference type="ChEBI" id="CHEBI:59789"/>
        <dbReference type="ChEBI" id="CHEBI:85452"/>
        <dbReference type="ChEBI" id="CHEBI:85454"/>
        <dbReference type="EC" id="2.1.1.37"/>
    </reaction>
</comment>
<dbReference type="InterPro" id="IPR001525">
    <property type="entry name" value="C5_MeTfrase"/>
</dbReference>
<keyword evidence="2 6" id="KW-0808">Transferase</keyword>
<dbReference type="InterPro" id="IPR029063">
    <property type="entry name" value="SAM-dependent_MTases_sf"/>
</dbReference>
<dbReference type="CDD" id="cd00315">
    <property type="entry name" value="Cyt_C5_DNA_methylase"/>
    <property type="match status" value="1"/>
</dbReference>
<feature type="active site" evidence="6">
    <location>
        <position position="80"/>
    </location>
</feature>
<dbReference type="InterPro" id="IPR018117">
    <property type="entry name" value="C5_DNA_meth_AS"/>
</dbReference>
<dbReference type="Proteomes" id="UP000198988">
    <property type="component" value="Unassembled WGS sequence"/>
</dbReference>
<evidence type="ECO:0000256" key="1">
    <source>
        <dbReference type="ARBA" id="ARBA00022603"/>
    </source>
</evidence>
<dbReference type="InterPro" id="IPR050750">
    <property type="entry name" value="C5-MTase"/>
</dbReference>
<protein>
    <recommendedName>
        <fullName evidence="8">Cytosine-specific methyltransferase</fullName>
        <ecNumber evidence="8">2.1.1.37</ecNumber>
    </recommendedName>
</protein>
<comment type="similarity">
    <text evidence="6 7">Belongs to the class I-like SAM-binding methyltransferase superfamily. C5-methyltransferase family.</text>
</comment>
<sequence length="432" mass="49471">MNKIKFIDLFAGLGGTRLGFEQACNELKIEHECVFTSEIKPYAIDIYKHNFNNENVHGDITKIDEESIPDFDFLLGGFPCQAFSNAGKRKGFNDIRGTLFFDIVRILKEKKPTGFILENVEGLVVHDKKNKTDVIGNTLEIILKTLNELNYKVSWKVLDSKLFGVPQSRKRVYIVGNKINKIHLTSFETKTKVFGDIQETNLQPLKTAFTKKLLKFFSAEELKGKAIKDKRGGANNIHSWDLELKGKLTKEQKKILNTLLKERRKKQWAESKGIVWMDGMPLTLNEIYSFYKNHDKGNLKEMLDDMVDKKYLRFEHPKDLIRLDDGSTKREYKFSAAKGYNLVAGKLSFELNKILGSDCITPTIVATETNRIGVIDNNYIRRLSTRECFRLFGFPDNYTSNIESNKLYDLIGNTVVVPVVKNVSVKVLDGIF</sequence>
<dbReference type="OrthoDB" id="9813719at2"/>
<keyword evidence="3 6" id="KW-0949">S-adenosyl-L-methionine</keyword>
<gene>
    <name evidence="9" type="ORF">BAZSYMA_ACONTIG08765_2</name>
</gene>
<keyword evidence="1 6" id="KW-0489">Methyltransferase</keyword>
<evidence type="ECO:0000256" key="2">
    <source>
        <dbReference type="ARBA" id="ARBA00022679"/>
    </source>
</evidence>
<evidence type="ECO:0000313" key="9">
    <source>
        <dbReference type="EMBL" id="SEH57939.1"/>
    </source>
</evidence>
<dbReference type="EMBL" id="CDSC02000014">
    <property type="protein sequence ID" value="SEH57939.1"/>
    <property type="molecule type" value="Genomic_DNA"/>
</dbReference>
<dbReference type="Pfam" id="PF00145">
    <property type="entry name" value="DNA_methylase"/>
    <property type="match status" value="1"/>
</dbReference>
<dbReference type="Gene3D" id="3.40.50.150">
    <property type="entry name" value="Vaccinia Virus protein VP39"/>
    <property type="match status" value="1"/>
</dbReference>
<keyword evidence="4" id="KW-0680">Restriction system</keyword>
<dbReference type="Gene3D" id="3.90.120.10">
    <property type="entry name" value="DNA Methylase, subunit A, domain 2"/>
    <property type="match status" value="1"/>
</dbReference>
<accession>A0A1H6J7G5</accession>
<dbReference type="EC" id="2.1.1.37" evidence="8"/>
<organism evidence="9 10">
    <name type="scientific">Bathymodiolus azoricus thioautotrophic gill symbiont</name>
    <dbReference type="NCBI Taxonomy" id="235205"/>
    <lineage>
        <taxon>Bacteria</taxon>
        <taxon>Pseudomonadati</taxon>
        <taxon>Pseudomonadota</taxon>
        <taxon>Gammaproteobacteria</taxon>
        <taxon>sulfur-oxidizing symbionts</taxon>
    </lineage>
</organism>
<evidence type="ECO:0000256" key="5">
    <source>
        <dbReference type="ARBA" id="ARBA00047422"/>
    </source>
</evidence>
<dbReference type="RefSeq" id="WP_090714370.1">
    <property type="nucleotide sequence ID" value="NZ_CDSC02000014.1"/>
</dbReference>
<evidence type="ECO:0000256" key="6">
    <source>
        <dbReference type="PROSITE-ProRule" id="PRU01016"/>
    </source>
</evidence>
<evidence type="ECO:0000256" key="3">
    <source>
        <dbReference type="ARBA" id="ARBA00022691"/>
    </source>
</evidence>
<dbReference type="PANTHER" id="PTHR46098:SF1">
    <property type="entry name" value="TRNA (CYTOSINE(38)-C(5))-METHYLTRANSFERASE"/>
    <property type="match status" value="1"/>
</dbReference>
<dbReference type="SUPFAM" id="SSF53335">
    <property type="entry name" value="S-adenosyl-L-methionine-dependent methyltransferases"/>
    <property type="match status" value="1"/>
</dbReference>